<dbReference type="Gene3D" id="3.30.200.20">
    <property type="entry name" value="Phosphorylase Kinase, domain 1"/>
    <property type="match status" value="1"/>
</dbReference>
<feature type="binding site" evidence="6">
    <location>
        <position position="136"/>
    </location>
    <ligand>
        <name>ATP</name>
        <dbReference type="ChEBI" id="CHEBI:30616"/>
    </ligand>
</feature>
<keyword evidence="9" id="KW-1185">Reference proteome</keyword>
<gene>
    <name evidence="8" type="ORF">IWZ03DRAFT_363860</name>
</gene>
<keyword evidence="3 6" id="KW-0547">Nucleotide-binding</keyword>
<dbReference type="InterPro" id="IPR000719">
    <property type="entry name" value="Prot_kinase_dom"/>
</dbReference>
<comment type="caution">
    <text evidence="8">The sequence shown here is derived from an EMBL/GenBank/DDBJ whole genome shotgun (WGS) entry which is preliminary data.</text>
</comment>
<dbReference type="Proteomes" id="UP001363622">
    <property type="component" value="Unassembled WGS sequence"/>
</dbReference>
<evidence type="ECO:0000256" key="1">
    <source>
        <dbReference type="ARBA" id="ARBA00022527"/>
    </source>
</evidence>
<dbReference type="SUPFAM" id="SSF56112">
    <property type="entry name" value="Protein kinase-like (PK-like)"/>
    <property type="match status" value="1"/>
</dbReference>
<evidence type="ECO:0000313" key="9">
    <source>
        <dbReference type="Proteomes" id="UP001363622"/>
    </source>
</evidence>
<evidence type="ECO:0000256" key="4">
    <source>
        <dbReference type="ARBA" id="ARBA00022777"/>
    </source>
</evidence>
<reference evidence="8 9" key="1">
    <citation type="submission" date="2024-04" db="EMBL/GenBank/DDBJ databases">
        <title>Phyllosticta paracitricarpa is synonymous to the EU quarantine fungus P. citricarpa based on phylogenomic analyses.</title>
        <authorList>
            <consortium name="Lawrence Berkeley National Laboratory"/>
            <person name="Van Ingen-Buijs V.A."/>
            <person name="Van Westerhoven A.C."/>
            <person name="Haridas S."/>
            <person name="Skiadas P."/>
            <person name="Martin F."/>
            <person name="Groenewald J.Z."/>
            <person name="Crous P.W."/>
            <person name="Seidl M.F."/>
        </authorList>
    </citation>
    <scope>NUCLEOTIDE SEQUENCE [LARGE SCALE GENOMIC DNA]</scope>
    <source>
        <strain evidence="8 9">CBS 123371</strain>
    </source>
</reference>
<evidence type="ECO:0000256" key="5">
    <source>
        <dbReference type="ARBA" id="ARBA00022840"/>
    </source>
</evidence>
<keyword evidence="2" id="KW-0808">Transferase</keyword>
<evidence type="ECO:0000256" key="2">
    <source>
        <dbReference type="ARBA" id="ARBA00022679"/>
    </source>
</evidence>
<organism evidence="8 9">
    <name type="scientific">Phyllosticta citriasiana</name>
    <dbReference type="NCBI Taxonomy" id="595635"/>
    <lineage>
        <taxon>Eukaryota</taxon>
        <taxon>Fungi</taxon>
        <taxon>Dikarya</taxon>
        <taxon>Ascomycota</taxon>
        <taxon>Pezizomycotina</taxon>
        <taxon>Dothideomycetes</taxon>
        <taxon>Dothideomycetes incertae sedis</taxon>
        <taxon>Botryosphaeriales</taxon>
        <taxon>Phyllostictaceae</taxon>
        <taxon>Phyllosticta</taxon>
    </lineage>
</organism>
<evidence type="ECO:0000313" key="8">
    <source>
        <dbReference type="EMBL" id="KAK7509341.1"/>
    </source>
</evidence>
<dbReference type="EMBL" id="JBBPHU010000018">
    <property type="protein sequence ID" value="KAK7509341.1"/>
    <property type="molecule type" value="Genomic_DNA"/>
</dbReference>
<name>A0ABR1K7X9_9PEZI</name>
<keyword evidence="5 6" id="KW-0067">ATP-binding</keyword>
<sequence length="438" mass="49763">MSPITAQLLYEHHLAQEKKARSFWNNTDLTDPRSGKIFSNVAESVYLEAKARLISERDSISASEADGEILDAWFEYRSFHDTEPSDSYGPGGYLPARLGDISKDRHCKVLHKLGFGAFGIVWAARDQRDERYFALKITKADDKADQEVKILSALVEDDQSDRCPGTRHLLQVLDNFSTSGPYGCHHCIVIELSIYLKAGCQERLHKQGILHGDLHTGNFAFALPYTDHIDEKEFCQQLGKQEISTFTLNRKKCVDPTLPEYIVRRAIFPKQPFDSMPIKIIDFGQAFRSKETAPENLDQPLVVRAPAIIFGDKLDQRVDIWNMGCMIFELATGHPPFEGLLSSPAHVREILSTIGGKIPEQWQQKAKKMNISLQVWEDSDDEYTIQAQFQDCCPRQESWSTEDAWKMGELVEKMLVLDPAARASAREILADPWFDNVR</sequence>
<keyword evidence="4" id="KW-0418">Kinase</keyword>
<dbReference type="InterPro" id="IPR011009">
    <property type="entry name" value="Kinase-like_dom_sf"/>
</dbReference>
<dbReference type="Gene3D" id="1.10.510.10">
    <property type="entry name" value="Transferase(Phosphotransferase) domain 1"/>
    <property type="match status" value="1"/>
</dbReference>
<dbReference type="InterPro" id="IPR051175">
    <property type="entry name" value="CLK_kinases"/>
</dbReference>
<dbReference type="PANTHER" id="PTHR45646">
    <property type="entry name" value="SERINE/THREONINE-PROTEIN KINASE DOA-RELATED"/>
    <property type="match status" value="1"/>
</dbReference>
<evidence type="ECO:0000256" key="3">
    <source>
        <dbReference type="ARBA" id="ARBA00022741"/>
    </source>
</evidence>
<dbReference type="PROSITE" id="PS00107">
    <property type="entry name" value="PROTEIN_KINASE_ATP"/>
    <property type="match status" value="1"/>
</dbReference>
<accession>A0ABR1K7X9</accession>
<keyword evidence="1" id="KW-0723">Serine/threonine-protein kinase</keyword>
<feature type="domain" description="Protein kinase" evidence="7">
    <location>
        <begin position="107"/>
        <end position="434"/>
    </location>
</feature>
<dbReference type="Pfam" id="PF00069">
    <property type="entry name" value="Pkinase"/>
    <property type="match status" value="1"/>
</dbReference>
<evidence type="ECO:0000256" key="6">
    <source>
        <dbReference type="PROSITE-ProRule" id="PRU10141"/>
    </source>
</evidence>
<dbReference type="InterPro" id="IPR017441">
    <property type="entry name" value="Protein_kinase_ATP_BS"/>
</dbReference>
<dbReference type="PANTHER" id="PTHR45646:SF11">
    <property type="entry name" value="SERINE_THREONINE-PROTEIN KINASE DOA"/>
    <property type="match status" value="1"/>
</dbReference>
<dbReference type="SMART" id="SM00220">
    <property type="entry name" value="S_TKc"/>
    <property type="match status" value="1"/>
</dbReference>
<protein>
    <submittedName>
        <fullName evidence="8">Kinase-like domain-containing protein</fullName>
    </submittedName>
</protein>
<evidence type="ECO:0000259" key="7">
    <source>
        <dbReference type="PROSITE" id="PS50011"/>
    </source>
</evidence>
<proteinExistence type="predicted"/>
<dbReference type="PROSITE" id="PS50011">
    <property type="entry name" value="PROTEIN_KINASE_DOM"/>
    <property type="match status" value="1"/>
</dbReference>